<dbReference type="Pfam" id="PF00589">
    <property type="entry name" value="Phage_integrase"/>
    <property type="match status" value="1"/>
</dbReference>
<organism evidence="4 5">
    <name type="scientific">Durusdinium trenchii</name>
    <dbReference type="NCBI Taxonomy" id="1381693"/>
    <lineage>
        <taxon>Eukaryota</taxon>
        <taxon>Sar</taxon>
        <taxon>Alveolata</taxon>
        <taxon>Dinophyceae</taxon>
        <taxon>Suessiales</taxon>
        <taxon>Symbiodiniaceae</taxon>
        <taxon>Durusdinium</taxon>
    </lineage>
</organism>
<protein>
    <recommendedName>
        <fullName evidence="2">Tyr recombinase domain-containing protein</fullName>
    </recommendedName>
</protein>
<dbReference type="InterPro" id="IPR002104">
    <property type="entry name" value="Integrase_catalytic"/>
</dbReference>
<dbReference type="Proteomes" id="UP001642484">
    <property type="component" value="Unassembled WGS sequence"/>
</dbReference>
<dbReference type="InterPro" id="IPR011010">
    <property type="entry name" value="DNA_brk_join_enz"/>
</dbReference>
<reference evidence="4 5" key="1">
    <citation type="submission" date="2024-02" db="EMBL/GenBank/DDBJ databases">
        <authorList>
            <person name="Chen Y."/>
            <person name="Shah S."/>
            <person name="Dougan E. K."/>
            <person name="Thang M."/>
            <person name="Chan C."/>
        </authorList>
    </citation>
    <scope>NUCLEOTIDE SEQUENCE [LARGE SCALE GENOMIC DNA]</scope>
</reference>
<evidence type="ECO:0000259" key="2">
    <source>
        <dbReference type="Pfam" id="PF00589"/>
    </source>
</evidence>
<dbReference type="Gene3D" id="1.10.443.10">
    <property type="entry name" value="Intergrase catalytic core"/>
    <property type="match status" value="1"/>
</dbReference>
<comment type="caution">
    <text evidence="4">The sequence shown here is derived from an EMBL/GenBank/DDBJ whole genome shotgun (WGS) entry which is preliminary data.</text>
</comment>
<dbReference type="EMBL" id="CAXAMN010024506">
    <property type="protein sequence ID" value="CAK9087299.1"/>
    <property type="molecule type" value="Genomic_DNA"/>
</dbReference>
<name>A0ABP0QGC6_9DINO</name>
<dbReference type="SUPFAM" id="SSF56349">
    <property type="entry name" value="DNA breaking-rejoining enzymes"/>
    <property type="match status" value="1"/>
</dbReference>
<feature type="domain" description="Tyr recombinase" evidence="2">
    <location>
        <begin position="8"/>
        <end position="145"/>
    </location>
</feature>
<proteinExistence type="predicted"/>
<evidence type="ECO:0000313" key="4">
    <source>
        <dbReference type="EMBL" id="CAK9087299.1"/>
    </source>
</evidence>
<keyword evidence="1" id="KW-0233">DNA recombination</keyword>
<evidence type="ECO:0000313" key="3">
    <source>
        <dbReference type="EMBL" id="CAK9087170.1"/>
    </source>
</evidence>
<gene>
    <name evidence="3" type="ORF">CCMP2556_LOCUS42176</name>
    <name evidence="4" type="ORF">CCMP2556_LOCUS42218</name>
</gene>
<dbReference type="InterPro" id="IPR013762">
    <property type="entry name" value="Integrase-like_cat_sf"/>
</dbReference>
<evidence type="ECO:0000313" key="5">
    <source>
        <dbReference type="Proteomes" id="UP001642484"/>
    </source>
</evidence>
<accession>A0ABP0QGC6</accession>
<evidence type="ECO:0000256" key="1">
    <source>
        <dbReference type="ARBA" id="ARBA00023172"/>
    </source>
</evidence>
<sequence length="154" mass="17544">MGHCLCARVTEIMKLTLANIDFENGMVHIDRLKKQASTDKPMLTALFEKLNEWKENCGLTITRTRKCGSRGLVTFQDTWTWPTASLPDLFPAVRSDCKGKIMNKDTVSAAIRRARKTFVPPNVGEVKVAHIRFHSGRHRAINDLKMHNVKNRGW</sequence>
<keyword evidence="5" id="KW-1185">Reference proteome</keyword>
<dbReference type="EMBL" id="CAXAMN010024484">
    <property type="protein sequence ID" value="CAK9087170.1"/>
    <property type="molecule type" value="Genomic_DNA"/>
</dbReference>